<dbReference type="EMBL" id="JAAMPT010000196">
    <property type="protein sequence ID" value="NMH24202.1"/>
    <property type="molecule type" value="Genomic_DNA"/>
</dbReference>
<organism evidence="6 7">
    <name type="scientific">Flavobacterium solisilvae</name>
    <dbReference type="NCBI Taxonomy" id="1852019"/>
    <lineage>
        <taxon>Bacteria</taxon>
        <taxon>Pseudomonadati</taxon>
        <taxon>Bacteroidota</taxon>
        <taxon>Flavobacteriia</taxon>
        <taxon>Flavobacteriales</taxon>
        <taxon>Flavobacteriaceae</taxon>
        <taxon>Flavobacterium</taxon>
    </lineage>
</organism>
<keyword evidence="3 5" id="KW-1133">Transmembrane helix</keyword>
<dbReference type="RefSeq" id="WP_169522767.1">
    <property type="nucleotide sequence ID" value="NZ_JAAMPT010000196.1"/>
</dbReference>
<protein>
    <submittedName>
        <fullName evidence="6">DUF4870 domain-containing protein</fullName>
    </submittedName>
</protein>
<dbReference type="InterPro" id="IPR019109">
    <property type="entry name" value="MamF_MmsF"/>
</dbReference>
<keyword evidence="2 5" id="KW-0812">Transmembrane</keyword>
<keyword evidence="7" id="KW-1185">Reference proteome</keyword>
<evidence type="ECO:0000256" key="5">
    <source>
        <dbReference type="SAM" id="Phobius"/>
    </source>
</evidence>
<keyword evidence="4 5" id="KW-0472">Membrane</keyword>
<proteinExistence type="predicted"/>
<feature type="transmembrane region" description="Helical" evidence="5">
    <location>
        <begin position="108"/>
        <end position="138"/>
    </location>
</feature>
<evidence type="ECO:0000313" key="7">
    <source>
        <dbReference type="Proteomes" id="UP000767947"/>
    </source>
</evidence>
<evidence type="ECO:0000256" key="3">
    <source>
        <dbReference type="ARBA" id="ARBA00022989"/>
    </source>
</evidence>
<dbReference type="Proteomes" id="UP000767947">
    <property type="component" value="Unassembled WGS sequence"/>
</dbReference>
<comment type="caution">
    <text evidence="6">The sequence shown here is derived from an EMBL/GenBank/DDBJ whole genome shotgun (WGS) entry which is preliminary data.</text>
</comment>
<accession>A0ABX1QQ23</accession>
<feature type="transmembrane region" description="Helical" evidence="5">
    <location>
        <begin position="64"/>
        <end position="88"/>
    </location>
</feature>
<gene>
    <name evidence="6" type="ORF">G6042_02840</name>
</gene>
<evidence type="ECO:0000256" key="1">
    <source>
        <dbReference type="ARBA" id="ARBA00004141"/>
    </source>
</evidence>
<reference evidence="6 7" key="1">
    <citation type="submission" date="2020-02" db="EMBL/GenBank/DDBJ databases">
        <title>Flavobacterium sp. genome.</title>
        <authorList>
            <person name="Jung H.S."/>
            <person name="Baek J.H."/>
            <person name="Jeon C.O."/>
        </authorList>
    </citation>
    <scope>NUCLEOTIDE SEQUENCE [LARGE SCALE GENOMIC DNA]</scope>
    <source>
        <strain evidence="6 7">SE-s27</strain>
    </source>
</reference>
<feature type="transmembrane region" description="Helical" evidence="5">
    <location>
        <begin position="26"/>
        <end position="43"/>
    </location>
</feature>
<name>A0ABX1QQ23_9FLAO</name>
<comment type="subcellular location">
    <subcellularLocation>
        <location evidence="1">Membrane</location>
        <topology evidence="1">Multi-pass membrane protein</topology>
    </subcellularLocation>
</comment>
<evidence type="ECO:0000313" key="6">
    <source>
        <dbReference type="EMBL" id="NMH24202.1"/>
    </source>
</evidence>
<evidence type="ECO:0000256" key="4">
    <source>
        <dbReference type="ARBA" id="ARBA00023136"/>
    </source>
</evidence>
<dbReference type="Pfam" id="PF09685">
    <property type="entry name" value="MamF_MmsF"/>
    <property type="match status" value="1"/>
</dbReference>
<sequence>MTTTATTTANETNTAALIHLSTLTQYFIPFGNYIFPILIWSAKKKESAFIDANGKSVLNFQLSMFLYTLITLLISIPIFIYCIFKNVTINEFSDGGDLIIENFNSGNITGMVILAFVAILLFCFLKVIEFILIIYASVKASNGEVYKYPLSISFLK</sequence>
<evidence type="ECO:0000256" key="2">
    <source>
        <dbReference type="ARBA" id="ARBA00022692"/>
    </source>
</evidence>